<comment type="caution">
    <text evidence="1">The sequence shown here is derived from an EMBL/GenBank/DDBJ whole genome shotgun (WGS) entry which is preliminary data.</text>
</comment>
<accession>A0ACC2FE39</accession>
<protein>
    <submittedName>
        <fullName evidence="1">Uncharacterized protein</fullName>
    </submittedName>
</protein>
<organism evidence="1 2">
    <name type="scientific">Dallia pectoralis</name>
    <name type="common">Alaska blackfish</name>
    <dbReference type="NCBI Taxonomy" id="75939"/>
    <lineage>
        <taxon>Eukaryota</taxon>
        <taxon>Metazoa</taxon>
        <taxon>Chordata</taxon>
        <taxon>Craniata</taxon>
        <taxon>Vertebrata</taxon>
        <taxon>Euteleostomi</taxon>
        <taxon>Actinopterygii</taxon>
        <taxon>Neopterygii</taxon>
        <taxon>Teleostei</taxon>
        <taxon>Protacanthopterygii</taxon>
        <taxon>Esociformes</taxon>
        <taxon>Umbridae</taxon>
        <taxon>Dallia</taxon>
    </lineage>
</organism>
<dbReference type="EMBL" id="CM055756">
    <property type="protein sequence ID" value="KAJ7989602.1"/>
    <property type="molecule type" value="Genomic_DNA"/>
</dbReference>
<sequence length="186" mass="19570">MSVTHSSSRPRAPVAGSVCPLHCCLPGRARLVGAASLSAYAEPTWHRVGGGERPRNKSPPEGSPKLQDKGSLTWPWRMLDKRQLSAATATPLLCPSEPAKEGDARLGDTRSLSTRARNRNPHCPPQSSTSEQAAMSFSSGCPVDYVRLAVAGGSQRTSRSAPVSGDQGGPTARQSRPIRMSAVACG</sequence>
<proteinExistence type="predicted"/>
<name>A0ACC2FE39_DALPE</name>
<evidence type="ECO:0000313" key="2">
    <source>
        <dbReference type="Proteomes" id="UP001157502"/>
    </source>
</evidence>
<gene>
    <name evidence="1" type="ORF">DPEC_G00306230</name>
</gene>
<dbReference type="Proteomes" id="UP001157502">
    <property type="component" value="Chromosome 29"/>
</dbReference>
<keyword evidence="2" id="KW-1185">Reference proteome</keyword>
<evidence type="ECO:0000313" key="1">
    <source>
        <dbReference type="EMBL" id="KAJ7989602.1"/>
    </source>
</evidence>
<reference evidence="1" key="1">
    <citation type="submission" date="2021-05" db="EMBL/GenBank/DDBJ databases">
        <authorList>
            <person name="Pan Q."/>
            <person name="Jouanno E."/>
            <person name="Zahm M."/>
            <person name="Klopp C."/>
            <person name="Cabau C."/>
            <person name="Louis A."/>
            <person name="Berthelot C."/>
            <person name="Parey E."/>
            <person name="Roest Crollius H."/>
            <person name="Montfort J."/>
            <person name="Robinson-Rechavi M."/>
            <person name="Bouchez O."/>
            <person name="Lampietro C."/>
            <person name="Lopez Roques C."/>
            <person name="Donnadieu C."/>
            <person name="Postlethwait J."/>
            <person name="Bobe J."/>
            <person name="Dillon D."/>
            <person name="Chandos A."/>
            <person name="von Hippel F."/>
            <person name="Guiguen Y."/>
        </authorList>
    </citation>
    <scope>NUCLEOTIDE SEQUENCE</scope>
    <source>
        <strain evidence="1">YG-Jan2019</strain>
    </source>
</reference>